<sequence>MHPHFTTLNKPIRFKKLFLLFKFCLTIIFITTQNVSAQDLNLSISVTNQTCPGNGAMSFTVDNISSAPVNYVVYLLPDTANPIYNNTEANVTGLVDGNYLVIATQNDNGTTYTDEQEVTIEDETTPLIYNVTSVDTTCGDDGTITINVEEGNPVTYEILTGPVTAGPQASNVFENVPDGTYTVRVTDNCGEGIVKAHTVLSSVTGIVIGLPGFPDTELPDCNEITVSHNLSPEDQDIPMALPISVTVTVYPPGGGTPIVFTQTANGDPSGFAIDEIIPFYYDTDYYYDLEIVDACGAVYTQNNNLVRQKLTVVGGFDNADCPGKFLFIDVYKYGAPFTVEFLSVPAGFNPEDFNTEHPGPFTDENNVQYGDEENPVPYGIYEIKVADNCGREETILLELEELEIETQVTAFNNDCVNNLGRTEILLPGFPITGGNILSGPDEYTETLPFDLSNYVNDEGNIEIGGLPPGTYQFEVFDDCGNTYPAEVVIPEFSASGIAYNARPDCTPGLGSLRVAGGYALTSVIITEAPDEFSETLPYDASEFISPGGSFYLDELPPGEYVLTASTDCTDDQIVTANVMGYEVTTNNIYETRHCGAFDVTVEHDSNGSAFVKFWLQKKIDTDTWGHPSLGIEYIEGEVPSEDDSRELINNTATYNIINTGEFRVLKSYRAFGRGTEIKMCVEVLYEFEFYDDLNIIELKNLTCIGNVADVEVTAIGAEPLTYKIIEKDGDSSFTIDNGTNNVFTGLETASYKIRVDDPCGNFDTMEFNVADLPSLVNANTPPDMEVCDEGYDNTETFDLSDQDEIILGGQSNDDVVLTYHSTLLDAEINASPIDVIYPQTTGTSTVYARITKVDDVNCYSTTYFHVIVRPTPQLQMQEEWSMCEDSTVTLIADLGYDSYEWSDGTQGRIKTVSEPGEYTVTVQNQYGCEASKTVTVVESLAPRIATLTIEDWTDDENVITVLLENPSPNFEYSIDGITYQESNTFTGLTPGEYDVYVRDKYNCGEDEGAVYLLTYPKFFTPNGDGVNERWRIAFSTIAEPNLYTFIYDRYGKLIAGFGTDSLGWDGTFNGVNLPSTDYWFVVIRENGKEYKGHFSMIR</sequence>
<dbReference type="Pfam" id="PF13585">
    <property type="entry name" value="CHU_C"/>
    <property type="match status" value="1"/>
</dbReference>
<evidence type="ECO:0008006" key="4">
    <source>
        <dbReference type="Google" id="ProtNLM"/>
    </source>
</evidence>
<comment type="caution">
    <text evidence="2">The sequence shown here is derived from an EMBL/GenBank/DDBJ whole genome shotgun (WGS) entry which is preliminary data.</text>
</comment>
<feature type="chain" id="PRO_5046337808" description="T9SS type B sorting domain-containing protein" evidence="1">
    <location>
        <begin position="38"/>
        <end position="1098"/>
    </location>
</feature>
<evidence type="ECO:0000256" key="1">
    <source>
        <dbReference type="SAM" id="SignalP"/>
    </source>
</evidence>
<feature type="signal peptide" evidence="1">
    <location>
        <begin position="1"/>
        <end position="37"/>
    </location>
</feature>
<keyword evidence="3" id="KW-1185">Reference proteome</keyword>
<protein>
    <recommendedName>
        <fullName evidence="4">T9SS type B sorting domain-containing protein</fullName>
    </recommendedName>
</protein>
<dbReference type="EMBL" id="BMJE01000001">
    <property type="protein sequence ID" value="GGB68747.1"/>
    <property type="molecule type" value="Genomic_DNA"/>
</dbReference>
<accession>A0ABQ1JHL7</accession>
<name>A0ABQ1JHL7_9FLAO</name>
<dbReference type="NCBIfam" id="TIGR04131">
    <property type="entry name" value="Bac_Flav_CTERM"/>
    <property type="match status" value="1"/>
</dbReference>
<dbReference type="Proteomes" id="UP000615760">
    <property type="component" value="Unassembled WGS sequence"/>
</dbReference>
<dbReference type="InterPro" id="IPR026341">
    <property type="entry name" value="T9SS_type_B"/>
</dbReference>
<organism evidence="2 3">
    <name type="scientific">Flavobacterium suaedae</name>
    <dbReference type="NCBI Taxonomy" id="1767027"/>
    <lineage>
        <taxon>Bacteria</taxon>
        <taxon>Pseudomonadati</taxon>
        <taxon>Bacteroidota</taxon>
        <taxon>Flavobacteriia</taxon>
        <taxon>Flavobacteriales</taxon>
        <taxon>Flavobacteriaceae</taxon>
        <taxon>Flavobacterium</taxon>
    </lineage>
</organism>
<evidence type="ECO:0000313" key="3">
    <source>
        <dbReference type="Proteomes" id="UP000615760"/>
    </source>
</evidence>
<evidence type="ECO:0000313" key="2">
    <source>
        <dbReference type="EMBL" id="GGB68747.1"/>
    </source>
</evidence>
<proteinExistence type="predicted"/>
<dbReference type="RefSeq" id="WP_188619740.1">
    <property type="nucleotide sequence ID" value="NZ_BMJE01000001.1"/>
</dbReference>
<reference evidence="3" key="1">
    <citation type="journal article" date="2019" name="Int. J. Syst. Evol. Microbiol.">
        <title>The Global Catalogue of Microorganisms (GCM) 10K type strain sequencing project: providing services to taxonomists for standard genome sequencing and annotation.</title>
        <authorList>
            <consortium name="The Broad Institute Genomics Platform"/>
            <consortium name="The Broad Institute Genome Sequencing Center for Infectious Disease"/>
            <person name="Wu L."/>
            <person name="Ma J."/>
        </authorList>
    </citation>
    <scope>NUCLEOTIDE SEQUENCE [LARGE SCALE GENOMIC DNA]</scope>
    <source>
        <strain evidence="3">CGMCC 1.15461</strain>
    </source>
</reference>
<keyword evidence="1" id="KW-0732">Signal</keyword>
<gene>
    <name evidence="2" type="ORF">GCM10007424_05950</name>
</gene>